<protein>
    <submittedName>
        <fullName evidence="1">Spore germination protein GerW family protein</fullName>
    </submittedName>
</protein>
<organism evidence="1 2">
    <name type="scientific">Paenibacillus filicis</name>
    <dbReference type="NCBI Taxonomy" id="669464"/>
    <lineage>
        <taxon>Bacteria</taxon>
        <taxon>Bacillati</taxon>
        <taxon>Bacillota</taxon>
        <taxon>Bacilli</taxon>
        <taxon>Bacillales</taxon>
        <taxon>Paenibacillaceae</taxon>
        <taxon>Paenibacillus</taxon>
    </lineage>
</organism>
<evidence type="ECO:0000313" key="1">
    <source>
        <dbReference type="EMBL" id="MEK8126634.1"/>
    </source>
</evidence>
<dbReference type="PANTHER" id="PTHR39162:SF1">
    <property type="entry name" value="SPORULATION PROTEIN YTFJ"/>
    <property type="match status" value="1"/>
</dbReference>
<name>A0ABU9DCR1_9BACL</name>
<proteinExistence type="predicted"/>
<gene>
    <name evidence="1" type="ORF">WMW72_01790</name>
</gene>
<dbReference type="InterPro" id="IPR014229">
    <property type="entry name" value="Spore_YtfJ"/>
</dbReference>
<comment type="caution">
    <text evidence="1">The sequence shown here is derived from an EMBL/GenBank/DDBJ whole genome shotgun (WGS) entry which is preliminary data.</text>
</comment>
<dbReference type="Proteomes" id="UP001469365">
    <property type="component" value="Unassembled WGS sequence"/>
</dbReference>
<accession>A0ABU9DCR1</accession>
<dbReference type="Pfam" id="PF09579">
    <property type="entry name" value="Spore_YtfJ"/>
    <property type="match status" value="1"/>
</dbReference>
<sequence>MSEHPIHHLLEGALHQLKGIVDADSVIGKPIQTPDGTVVIPICRTNLAFVTGGTEFSSTASPMLPFGGGVGGGVSLIPVALVIIGPAGVQTLSLEAPKDIYSRVLELSPQLIDKLKDLLGR</sequence>
<dbReference type="PANTHER" id="PTHR39162">
    <property type="entry name" value="GLL3345 PROTEIN"/>
    <property type="match status" value="1"/>
</dbReference>
<dbReference type="RefSeq" id="WP_341413687.1">
    <property type="nucleotide sequence ID" value="NZ_JBBPCC010000001.1"/>
</dbReference>
<dbReference type="PIRSF" id="PIRSF021377">
    <property type="entry name" value="YtfJ"/>
    <property type="match status" value="1"/>
</dbReference>
<keyword evidence="2" id="KW-1185">Reference proteome</keyword>
<dbReference type="EMBL" id="JBBPCC010000001">
    <property type="protein sequence ID" value="MEK8126634.1"/>
    <property type="molecule type" value="Genomic_DNA"/>
</dbReference>
<evidence type="ECO:0000313" key="2">
    <source>
        <dbReference type="Proteomes" id="UP001469365"/>
    </source>
</evidence>
<reference evidence="1 2" key="1">
    <citation type="submission" date="2024-04" db="EMBL/GenBank/DDBJ databases">
        <title>draft genome sequnece of Paenibacillus filicis.</title>
        <authorList>
            <person name="Kim D.-U."/>
        </authorList>
    </citation>
    <scope>NUCLEOTIDE SEQUENCE [LARGE SCALE GENOMIC DNA]</scope>
    <source>
        <strain evidence="1 2">KACC14197</strain>
    </source>
</reference>